<feature type="region of interest" description="Disordered" evidence="1">
    <location>
        <begin position="961"/>
        <end position="1008"/>
    </location>
</feature>
<feature type="compositionally biased region" description="Basic and acidic residues" evidence="1">
    <location>
        <begin position="820"/>
        <end position="836"/>
    </location>
</feature>
<dbReference type="InterPro" id="IPR037238">
    <property type="entry name" value="YbiA-like_sf"/>
</dbReference>
<dbReference type="Proteomes" id="UP000887540">
    <property type="component" value="Unplaced"/>
</dbReference>
<sequence>MDDGKIILIGNETDILHCGYNHAISDGGKRYPSADHYAHSMILSQLGLDDVHILELLATPSSSVPAKARELLQENMPQGHDMNSLANYLTTSRQSYTMQGLRLRAEQDKKFLTALLDTKDALLIVCDKRDSQLGIGMDAENFFEYCKRRRANAEVISSWMHDERARPPEVGQNQLGFFLMWLRYEIKEKERSKWMTTGEVIVDGLSTDQDDKPVKISASDFVIALQGIFQPLSNYYAFPFEMKGERYRSVEHYAYERLLESLKLDETYTRKLRSTVRPVDVARVTEKIIKSLKLDEDEVEHKMGRLDRWRQSAMKHKISKNEHLQHLLLSTGHAILLETTAEGDSDWTSGCDEFEMQHLLTKKYITPQTVVDWFCRRIKVPLNVAHLGKNKAGLLLMELRAKFTTSPNMARLPLISPLQSQTVRNHVSLNMICFTPESVLHPFYPVTIQVTPDAEPLPSPIHVVTQHAIKFLNINKEDAEWIMETKSSVECWERLHYTITECMMLPIDKIRQWYMDERQQAFKKAMQLQFEQHPSLLRTLLDTNDALLVSCARFSSTEGELNSGMRERDLRSWLSVVRVDTKKLIDTFLLPMAFRPPYFGGNRLGLILMELRREFILKGVFPQHLPELNIPVDAILGSESAMENFVPHYEFDILDQLNYYALWANAFLLLSKYDGNPTLSSQATSLKTSPPLISVDDARMKIIVDHINSTGGYPDENFMYNVSLEELRALYFHYTGSIKSNIGQSEYQQSTINLKARQISQLQNLRRLLEDIRERFSRGQSPSTVDKDKAMSMLNANAFINPPTLLGPPSSHRATPPVMTRERSPIGGRKRPESPSRGRSAGRAPPDPGPISKMPSSIVSEKDRRGDRTRHYDRFRRGQLPISPIRNRPASPTREQTPPECPIAAPLSYHQVSANQPPDRLPQVGIDYFLGAGSQEALNEIWTKFQKAKIRKSKFGVQWSTVKGPTPTTTVTPEVKAPPKKKIKKQIDEAELSEGEIVSSEEEVEEDA</sequence>
<name>A0A914EPM3_9BILA</name>
<accession>A0A914EPM3</accession>
<dbReference type="Gene3D" id="1.10.357.40">
    <property type="entry name" value="YbiA-like"/>
    <property type="match status" value="3"/>
</dbReference>
<evidence type="ECO:0000313" key="2">
    <source>
        <dbReference type="Proteomes" id="UP000887540"/>
    </source>
</evidence>
<dbReference type="CDD" id="cd15457">
    <property type="entry name" value="NADAR"/>
    <property type="match status" value="1"/>
</dbReference>
<feature type="compositionally biased region" description="Acidic residues" evidence="1">
    <location>
        <begin position="989"/>
        <end position="1008"/>
    </location>
</feature>
<dbReference type="AlphaFoldDB" id="A0A914EPM3"/>
<keyword evidence="2" id="KW-1185">Reference proteome</keyword>
<dbReference type="WBParaSite" id="ACRNAN_scaffold979.g31267.t1">
    <property type="protein sequence ID" value="ACRNAN_scaffold979.g31267.t1"/>
    <property type="gene ID" value="ACRNAN_scaffold979.g31267"/>
</dbReference>
<feature type="compositionally biased region" description="Low complexity" evidence="1">
    <location>
        <begin position="961"/>
        <end position="975"/>
    </location>
</feature>
<protein>
    <submittedName>
        <fullName evidence="3">NADAR domain-containing protein</fullName>
    </submittedName>
</protein>
<feature type="region of interest" description="Disordered" evidence="1">
    <location>
        <begin position="801"/>
        <end position="875"/>
    </location>
</feature>
<reference evidence="3" key="1">
    <citation type="submission" date="2022-11" db="UniProtKB">
        <authorList>
            <consortium name="WormBaseParasite"/>
        </authorList>
    </citation>
    <scope>IDENTIFICATION</scope>
</reference>
<feature type="compositionally biased region" description="Basic and acidic residues" evidence="1">
    <location>
        <begin position="860"/>
        <end position="875"/>
    </location>
</feature>
<organism evidence="2 3">
    <name type="scientific">Acrobeloides nanus</name>
    <dbReference type="NCBI Taxonomy" id="290746"/>
    <lineage>
        <taxon>Eukaryota</taxon>
        <taxon>Metazoa</taxon>
        <taxon>Ecdysozoa</taxon>
        <taxon>Nematoda</taxon>
        <taxon>Chromadorea</taxon>
        <taxon>Rhabditida</taxon>
        <taxon>Tylenchina</taxon>
        <taxon>Cephalobomorpha</taxon>
        <taxon>Cephaloboidea</taxon>
        <taxon>Cephalobidae</taxon>
        <taxon>Acrobeloides</taxon>
    </lineage>
</organism>
<evidence type="ECO:0000313" key="3">
    <source>
        <dbReference type="WBParaSite" id="ACRNAN_scaffold979.g31267.t1"/>
    </source>
</evidence>
<dbReference type="InterPro" id="IPR012816">
    <property type="entry name" value="NADAR"/>
</dbReference>
<proteinExistence type="predicted"/>
<dbReference type="SUPFAM" id="SSF143990">
    <property type="entry name" value="YbiA-like"/>
    <property type="match status" value="3"/>
</dbReference>
<evidence type="ECO:0000256" key="1">
    <source>
        <dbReference type="SAM" id="MobiDB-lite"/>
    </source>
</evidence>